<evidence type="ECO:0008006" key="5">
    <source>
        <dbReference type="Google" id="ProtNLM"/>
    </source>
</evidence>
<feature type="transmembrane region" description="Helical" evidence="2">
    <location>
        <begin position="435"/>
        <end position="455"/>
    </location>
</feature>
<feature type="compositionally biased region" description="Polar residues" evidence="1">
    <location>
        <begin position="224"/>
        <end position="245"/>
    </location>
</feature>
<dbReference type="EMBL" id="KQ234996">
    <property type="protein sequence ID" value="KMZ95188.1"/>
    <property type="molecule type" value="Genomic_DNA"/>
</dbReference>
<gene>
    <name evidence="3" type="ORF">PVMG_05106</name>
</gene>
<feature type="compositionally biased region" description="Polar residues" evidence="1">
    <location>
        <begin position="303"/>
        <end position="315"/>
    </location>
</feature>
<evidence type="ECO:0000313" key="4">
    <source>
        <dbReference type="Proteomes" id="UP000053776"/>
    </source>
</evidence>
<feature type="region of interest" description="Disordered" evidence="1">
    <location>
        <begin position="98"/>
        <end position="211"/>
    </location>
</feature>
<accession>A0A0J9W492</accession>
<feature type="compositionally biased region" description="Basic and acidic residues" evidence="1">
    <location>
        <begin position="196"/>
        <end position="205"/>
    </location>
</feature>
<evidence type="ECO:0000256" key="2">
    <source>
        <dbReference type="SAM" id="Phobius"/>
    </source>
</evidence>
<dbReference type="AlphaFoldDB" id="A0A0J9W492"/>
<dbReference type="Proteomes" id="UP000053776">
    <property type="component" value="Unassembled WGS sequence"/>
</dbReference>
<name>A0A0J9W492_PLAVI</name>
<reference evidence="3 4" key="1">
    <citation type="submission" date="2011-08" db="EMBL/GenBank/DDBJ databases">
        <title>The Genome Sequence of Plasmodium vivax Mauritania I.</title>
        <authorList>
            <consortium name="The Broad Institute Genome Sequencing Platform"/>
            <consortium name="The Broad Institute Genome Sequencing Center for Infectious Disease"/>
            <person name="Neafsey D."/>
            <person name="Carlton J."/>
            <person name="Barnwell J."/>
            <person name="Collins W."/>
            <person name="Escalante A."/>
            <person name="Mullikin J."/>
            <person name="Saul A."/>
            <person name="Guigo R."/>
            <person name="Camara F."/>
            <person name="Young S.K."/>
            <person name="Zeng Q."/>
            <person name="Gargeya S."/>
            <person name="Fitzgerald M."/>
            <person name="Haas B."/>
            <person name="Abouelleil A."/>
            <person name="Alvarado L."/>
            <person name="Arachchi H.M."/>
            <person name="Berlin A."/>
            <person name="Brown A."/>
            <person name="Chapman S.B."/>
            <person name="Chen Z."/>
            <person name="Dunbar C."/>
            <person name="Freedman E."/>
            <person name="Gearin G."/>
            <person name="Gellesch M."/>
            <person name="Goldberg J."/>
            <person name="Griggs A."/>
            <person name="Gujja S."/>
            <person name="Heiman D."/>
            <person name="Howarth C."/>
            <person name="Larson L."/>
            <person name="Lui A."/>
            <person name="MacDonald P.J.P."/>
            <person name="Montmayeur A."/>
            <person name="Murphy C."/>
            <person name="Neiman D."/>
            <person name="Pearson M."/>
            <person name="Priest M."/>
            <person name="Roberts A."/>
            <person name="Saif S."/>
            <person name="Shea T."/>
            <person name="Shenoy N."/>
            <person name="Sisk P."/>
            <person name="Stolte C."/>
            <person name="Sykes S."/>
            <person name="Wortman J."/>
            <person name="Nusbaum C."/>
            <person name="Birren B."/>
        </authorList>
    </citation>
    <scope>NUCLEOTIDE SEQUENCE [LARGE SCALE GENOMIC DNA]</scope>
    <source>
        <strain evidence="3 4">Mauritania I</strain>
    </source>
</reference>
<feature type="compositionally biased region" description="Polar residues" evidence="1">
    <location>
        <begin position="139"/>
        <end position="166"/>
    </location>
</feature>
<sequence>MNSWFGRYNIRSNPYSNYDSAPCMNKYHKIKNDIENKIDVFNKISGTNVHKQWDILNRLIMTKDQELKECYEKRYVKVKLNDEEKIKNFKRTCNRNRTCDNQATPAKKTTITKAPEQRNCKDRDSCKNETPARVDVKSQSKLSSAVGNPQRSEIKNPQEQGQNQADVQKLRQESVIPQSQSGSMPSVSSVGTNDKTSQEVVDHHSTTSGMVEPQIQQLDATVHSGNSELGSPLTDNSSQCISGETSDLICPSKEKNLDTRDIKSIQHSCNALDNNHSGSQDSFSKILAGGTGVDKDIIRETPLNLSPTESTSDSVQLAGEDPLPTATDSGSTGSLASDNKNTVSEEISSASLAGAPSSDADTNGITAVDISTNHRAPGGEINSVKDNHGHSLGNERSCIEPHCSTEKGNELTDNQSDFFGKIFDAISNKDNMVKASAPMGIVLLLGLLFKYTPLWRVLTKKNRKKGAGINEELNSVLQEPSIMDDERSIPFSYGAFEYSSFDQNVY</sequence>
<feature type="compositionally biased region" description="Polar residues" evidence="1">
    <location>
        <begin position="326"/>
        <end position="351"/>
    </location>
</feature>
<feature type="compositionally biased region" description="Basic and acidic residues" evidence="1">
    <location>
        <begin position="115"/>
        <end position="138"/>
    </location>
</feature>
<evidence type="ECO:0000313" key="3">
    <source>
        <dbReference type="EMBL" id="KMZ95188.1"/>
    </source>
</evidence>
<feature type="region of interest" description="Disordered" evidence="1">
    <location>
        <begin position="302"/>
        <end position="365"/>
    </location>
</feature>
<feature type="compositionally biased region" description="Low complexity" evidence="1">
    <location>
        <begin position="103"/>
        <end position="114"/>
    </location>
</feature>
<proteinExistence type="predicted"/>
<dbReference type="OrthoDB" id="10385922at2759"/>
<evidence type="ECO:0000256" key="1">
    <source>
        <dbReference type="SAM" id="MobiDB-lite"/>
    </source>
</evidence>
<organism evidence="3 4">
    <name type="scientific">Plasmodium vivax Mauritania I</name>
    <dbReference type="NCBI Taxonomy" id="1035515"/>
    <lineage>
        <taxon>Eukaryota</taxon>
        <taxon>Sar</taxon>
        <taxon>Alveolata</taxon>
        <taxon>Apicomplexa</taxon>
        <taxon>Aconoidasida</taxon>
        <taxon>Haemosporida</taxon>
        <taxon>Plasmodiidae</taxon>
        <taxon>Plasmodium</taxon>
        <taxon>Plasmodium (Plasmodium)</taxon>
    </lineage>
</organism>
<protein>
    <recommendedName>
        <fullName evidence="5">Variable surface protein Vir18</fullName>
    </recommendedName>
</protein>
<keyword evidence="2" id="KW-0812">Transmembrane</keyword>
<keyword evidence="2" id="KW-0472">Membrane</keyword>
<feature type="compositionally biased region" description="Low complexity" evidence="1">
    <location>
        <begin position="177"/>
        <end position="191"/>
    </location>
</feature>
<feature type="region of interest" description="Disordered" evidence="1">
    <location>
        <begin position="224"/>
        <end position="252"/>
    </location>
</feature>
<keyword evidence="2" id="KW-1133">Transmembrane helix</keyword>